<dbReference type="PANTHER" id="PTHR42800:SF1">
    <property type="entry name" value="EXOINULINASE INUD (AFU_ORTHOLOGUE AFUA_5G00480)"/>
    <property type="match status" value="1"/>
</dbReference>
<dbReference type="Pfam" id="PF00251">
    <property type="entry name" value="Glyco_hydro_32N"/>
    <property type="match status" value="1"/>
</dbReference>
<name>A0ABQ7FTK0_DUNSA</name>
<evidence type="ECO:0000256" key="2">
    <source>
        <dbReference type="ARBA" id="ARBA00022801"/>
    </source>
</evidence>
<protein>
    <recommendedName>
        <fullName evidence="5">Glycosyl hydrolase family 32 N-terminal domain-containing protein</fullName>
    </recommendedName>
</protein>
<keyword evidence="4" id="KW-0812">Transmembrane</keyword>
<evidence type="ECO:0000256" key="3">
    <source>
        <dbReference type="ARBA" id="ARBA00023295"/>
    </source>
</evidence>
<dbReference type="EMBL" id="MU072119">
    <property type="protein sequence ID" value="KAF5825722.1"/>
    <property type="molecule type" value="Genomic_DNA"/>
</dbReference>
<evidence type="ECO:0000313" key="7">
    <source>
        <dbReference type="Proteomes" id="UP000815325"/>
    </source>
</evidence>
<feature type="domain" description="Glycosyl hydrolase family 32 N-terminal" evidence="5">
    <location>
        <begin position="117"/>
        <end position="154"/>
    </location>
</feature>
<comment type="caution">
    <text evidence="6">The sequence shown here is derived from an EMBL/GenBank/DDBJ whole genome shotgun (WGS) entry which is preliminary data.</text>
</comment>
<dbReference type="PROSITE" id="PS00609">
    <property type="entry name" value="GLYCOSYL_HYDROL_F32"/>
    <property type="match status" value="1"/>
</dbReference>
<gene>
    <name evidence="6" type="ORF">DUNSADRAFT_7334</name>
</gene>
<organism evidence="6 7">
    <name type="scientific">Dunaliella salina</name>
    <name type="common">Green alga</name>
    <name type="synonym">Protococcus salinus</name>
    <dbReference type="NCBI Taxonomy" id="3046"/>
    <lineage>
        <taxon>Eukaryota</taxon>
        <taxon>Viridiplantae</taxon>
        <taxon>Chlorophyta</taxon>
        <taxon>core chlorophytes</taxon>
        <taxon>Chlorophyceae</taxon>
        <taxon>CS clade</taxon>
        <taxon>Chlamydomonadales</taxon>
        <taxon>Dunaliellaceae</taxon>
        <taxon>Dunaliella</taxon>
    </lineage>
</organism>
<keyword evidence="4" id="KW-0472">Membrane</keyword>
<keyword evidence="3" id="KW-0326">Glycosidase</keyword>
<evidence type="ECO:0000313" key="6">
    <source>
        <dbReference type="EMBL" id="KAF5825722.1"/>
    </source>
</evidence>
<dbReference type="InterPro" id="IPR018053">
    <property type="entry name" value="Glyco_hydro_32_AS"/>
</dbReference>
<comment type="similarity">
    <text evidence="1">Belongs to the glycosyl hydrolase 32 family.</text>
</comment>
<dbReference type="InterPro" id="IPR013148">
    <property type="entry name" value="Glyco_hydro_32_N"/>
</dbReference>
<dbReference type="Gene3D" id="2.115.10.20">
    <property type="entry name" value="Glycosyl hydrolase domain, family 43"/>
    <property type="match status" value="1"/>
</dbReference>
<evidence type="ECO:0000259" key="5">
    <source>
        <dbReference type="Pfam" id="PF00251"/>
    </source>
</evidence>
<reference evidence="6" key="1">
    <citation type="submission" date="2017-08" db="EMBL/GenBank/DDBJ databases">
        <authorList>
            <person name="Polle J.E."/>
            <person name="Barry K."/>
            <person name="Cushman J."/>
            <person name="Schmutz J."/>
            <person name="Tran D."/>
            <person name="Hathwaick L.T."/>
            <person name="Yim W.C."/>
            <person name="Jenkins J."/>
            <person name="Mckie-Krisberg Z.M."/>
            <person name="Prochnik S."/>
            <person name="Lindquist E."/>
            <person name="Dockter R.B."/>
            <person name="Adam C."/>
            <person name="Molina H."/>
            <person name="Bunkerborg J."/>
            <person name="Jin E."/>
            <person name="Buchheim M."/>
            <person name="Magnuson J."/>
        </authorList>
    </citation>
    <scope>NUCLEOTIDE SEQUENCE</scope>
    <source>
        <strain evidence="6">CCAP 19/18</strain>
    </source>
</reference>
<proteinExistence type="inferred from homology"/>
<dbReference type="PANTHER" id="PTHR42800">
    <property type="entry name" value="EXOINULINASE INUD (AFU_ORTHOLOGUE AFUA_5G00480)"/>
    <property type="match status" value="1"/>
</dbReference>
<dbReference type="InterPro" id="IPR023296">
    <property type="entry name" value="Glyco_hydro_beta-prop_sf"/>
</dbReference>
<sequence>MTYNPCPMDDLRFPHDKPTCQKRLLKGALATVTGLLVVLLPVLGVLHGVQEQHDHDRAAAAYEHMKARVPEGFPIHLPEGAGEPIRTAPKPPEAKVPMLPILHPLINYSSLLKPSFHLTPEYGWMNDPNGMFQAPNGMTHAFFQLNPVAPVWGSPW</sequence>
<keyword evidence="4" id="KW-1133">Transmembrane helix</keyword>
<evidence type="ECO:0000256" key="1">
    <source>
        <dbReference type="ARBA" id="ARBA00009902"/>
    </source>
</evidence>
<keyword evidence="7" id="KW-1185">Reference proteome</keyword>
<dbReference type="Proteomes" id="UP000815325">
    <property type="component" value="Unassembled WGS sequence"/>
</dbReference>
<evidence type="ECO:0000256" key="4">
    <source>
        <dbReference type="SAM" id="Phobius"/>
    </source>
</evidence>
<accession>A0ABQ7FTK0</accession>
<dbReference type="SUPFAM" id="SSF75005">
    <property type="entry name" value="Arabinanase/levansucrase/invertase"/>
    <property type="match status" value="1"/>
</dbReference>
<feature type="transmembrane region" description="Helical" evidence="4">
    <location>
        <begin position="27"/>
        <end position="49"/>
    </location>
</feature>
<keyword evidence="2" id="KW-0378">Hydrolase</keyword>